<dbReference type="Proteomes" id="UP000054843">
    <property type="component" value="Unassembled WGS sequence"/>
</dbReference>
<proteinExistence type="predicted"/>
<comment type="caution">
    <text evidence="1">The sequence shown here is derived from an EMBL/GenBank/DDBJ whole genome shotgun (WGS) entry which is preliminary data.</text>
</comment>
<dbReference type="EMBL" id="JYDO01002385">
    <property type="protein sequence ID" value="KRZ63561.1"/>
    <property type="molecule type" value="Genomic_DNA"/>
</dbReference>
<feature type="non-terminal residue" evidence="1">
    <location>
        <position position="36"/>
    </location>
</feature>
<dbReference type="AlphaFoldDB" id="A0A0V1LVM2"/>
<gene>
    <name evidence="1" type="ORF">T10_8290</name>
</gene>
<sequence length="36" mass="4157">MTKTTTVDPYTKCHSGTFSMTKTTTVDPYTKCRNFY</sequence>
<evidence type="ECO:0000313" key="1">
    <source>
        <dbReference type="EMBL" id="KRZ63561.1"/>
    </source>
</evidence>
<name>A0A0V1LVM2_9BILA</name>
<evidence type="ECO:0000313" key="2">
    <source>
        <dbReference type="Proteomes" id="UP000054843"/>
    </source>
</evidence>
<organism evidence="1 2">
    <name type="scientific">Trichinella papuae</name>
    <dbReference type="NCBI Taxonomy" id="268474"/>
    <lineage>
        <taxon>Eukaryota</taxon>
        <taxon>Metazoa</taxon>
        <taxon>Ecdysozoa</taxon>
        <taxon>Nematoda</taxon>
        <taxon>Enoplea</taxon>
        <taxon>Dorylaimia</taxon>
        <taxon>Trichinellida</taxon>
        <taxon>Trichinellidae</taxon>
        <taxon>Trichinella</taxon>
    </lineage>
</organism>
<reference evidence="1 2" key="1">
    <citation type="submission" date="2015-01" db="EMBL/GenBank/DDBJ databases">
        <title>Evolution of Trichinella species and genotypes.</title>
        <authorList>
            <person name="Korhonen P.K."/>
            <person name="Edoardo P."/>
            <person name="Giuseppe L.R."/>
            <person name="Gasser R.B."/>
        </authorList>
    </citation>
    <scope>NUCLEOTIDE SEQUENCE [LARGE SCALE GENOMIC DNA]</scope>
    <source>
        <strain evidence="1">ISS1980</strain>
    </source>
</reference>
<accession>A0A0V1LVM2</accession>
<keyword evidence="2" id="KW-1185">Reference proteome</keyword>
<protein>
    <submittedName>
        <fullName evidence="1">Uncharacterized protein</fullName>
    </submittedName>
</protein>